<dbReference type="InterPro" id="IPR000301">
    <property type="entry name" value="Tetraspanin_animals"/>
</dbReference>
<evidence type="ECO:0000256" key="3">
    <source>
        <dbReference type="ARBA" id="ARBA00022692"/>
    </source>
</evidence>
<dbReference type="InterPro" id="IPR008952">
    <property type="entry name" value="Tetraspanin_EC2_sf"/>
</dbReference>
<dbReference type="InterPro" id="IPR018499">
    <property type="entry name" value="Tetraspanin/Peripherin"/>
</dbReference>
<dbReference type="PIRSF" id="PIRSF002419">
    <property type="entry name" value="Tetraspanin"/>
    <property type="match status" value="1"/>
</dbReference>
<dbReference type="Proteomes" id="UP001168972">
    <property type="component" value="Unassembled WGS sequence"/>
</dbReference>
<dbReference type="PANTHER" id="PTHR19282:SF515">
    <property type="entry name" value="TETRASPANIN"/>
    <property type="match status" value="1"/>
</dbReference>
<feature type="transmembrane region" description="Helical" evidence="6">
    <location>
        <begin position="81"/>
        <end position="111"/>
    </location>
</feature>
<feature type="transmembrane region" description="Helical" evidence="6">
    <location>
        <begin position="47"/>
        <end position="69"/>
    </location>
</feature>
<gene>
    <name evidence="7" type="ORF">PV327_010220</name>
</gene>
<dbReference type="GO" id="GO:0005886">
    <property type="term" value="C:plasma membrane"/>
    <property type="evidence" value="ECO:0007669"/>
    <property type="project" value="TreeGrafter"/>
</dbReference>
<keyword evidence="8" id="KW-1185">Reference proteome</keyword>
<dbReference type="PANTHER" id="PTHR19282">
    <property type="entry name" value="TETRASPANIN"/>
    <property type="match status" value="1"/>
</dbReference>
<evidence type="ECO:0000256" key="2">
    <source>
        <dbReference type="ARBA" id="ARBA00006840"/>
    </source>
</evidence>
<feature type="transmembrane region" description="Helical" evidence="6">
    <location>
        <begin position="205"/>
        <end position="224"/>
    </location>
</feature>
<sequence length="237" mass="27617">MNFTPITIKYLLLAFNLVFSLCGLTVLICGVLALVNLKHLTFEIPATFLILSIAIIVTGGITFVIGLFGGFNTIRKDRRMFITFGIIIPIIFFVQIILSIYFYFAFFPIWFTEVEKMYTEKFNEYYDNFYIQGWIDSIQQNMHCCGVKGEDDFLMISNATEKYPRSCCIRPKNGTCESFEMRYYRGCIYKVFDVLLSGREVLRDIIYWITVVQLIEVIFALFLARIIRNQKRTALEA</sequence>
<evidence type="ECO:0000256" key="1">
    <source>
        <dbReference type="ARBA" id="ARBA00004141"/>
    </source>
</evidence>
<proteinExistence type="inferred from homology"/>
<reference evidence="7" key="2">
    <citation type="submission" date="2023-03" db="EMBL/GenBank/DDBJ databases">
        <authorList>
            <person name="Inwood S.N."/>
            <person name="Skelly J.G."/>
            <person name="Guhlin J."/>
            <person name="Harrop T.W.R."/>
            <person name="Goldson S.G."/>
            <person name="Dearden P.K."/>
        </authorList>
    </citation>
    <scope>NUCLEOTIDE SEQUENCE</scope>
    <source>
        <strain evidence="7">Lincoln</strain>
        <tissue evidence="7">Whole body</tissue>
    </source>
</reference>
<accession>A0AA39FRP6</accession>
<evidence type="ECO:0000256" key="6">
    <source>
        <dbReference type="RuleBase" id="RU361218"/>
    </source>
</evidence>
<dbReference type="AlphaFoldDB" id="A0AA39FRP6"/>
<evidence type="ECO:0000256" key="4">
    <source>
        <dbReference type="ARBA" id="ARBA00022989"/>
    </source>
</evidence>
<dbReference type="Pfam" id="PF00335">
    <property type="entry name" value="Tetraspanin"/>
    <property type="match status" value="1"/>
</dbReference>
<organism evidence="7 8">
    <name type="scientific">Microctonus hyperodae</name>
    <name type="common">Parasitoid wasp</name>
    <dbReference type="NCBI Taxonomy" id="165561"/>
    <lineage>
        <taxon>Eukaryota</taxon>
        <taxon>Metazoa</taxon>
        <taxon>Ecdysozoa</taxon>
        <taxon>Arthropoda</taxon>
        <taxon>Hexapoda</taxon>
        <taxon>Insecta</taxon>
        <taxon>Pterygota</taxon>
        <taxon>Neoptera</taxon>
        <taxon>Endopterygota</taxon>
        <taxon>Hymenoptera</taxon>
        <taxon>Apocrita</taxon>
        <taxon>Ichneumonoidea</taxon>
        <taxon>Braconidae</taxon>
        <taxon>Euphorinae</taxon>
        <taxon>Microctonus</taxon>
    </lineage>
</organism>
<dbReference type="CDD" id="cd03127">
    <property type="entry name" value="tetraspanin_LEL"/>
    <property type="match status" value="1"/>
</dbReference>
<evidence type="ECO:0000313" key="7">
    <source>
        <dbReference type="EMBL" id="KAK0174453.1"/>
    </source>
</evidence>
<dbReference type="SUPFAM" id="SSF48652">
    <property type="entry name" value="Tetraspanin"/>
    <property type="match status" value="1"/>
</dbReference>
<protein>
    <recommendedName>
        <fullName evidence="6">Tetraspanin</fullName>
    </recommendedName>
</protein>
<reference evidence="7" key="1">
    <citation type="journal article" date="2023" name="bioRxiv">
        <title>Scaffold-level genome assemblies of two parasitoid biocontrol wasps reveal the parthenogenesis mechanism and an associated novel virus.</title>
        <authorList>
            <person name="Inwood S."/>
            <person name="Skelly J."/>
            <person name="Guhlin J."/>
            <person name="Harrop T."/>
            <person name="Goldson S."/>
            <person name="Dearden P."/>
        </authorList>
    </citation>
    <scope>NUCLEOTIDE SEQUENCE</scope>
    <source>
        <strain evidence="7">Lincoln</strain>
        <tissue evidence="7">Whole body</tissue>
    </source>
</reference>
<feature type="transmembrane region" description="Helical" evidence="6">
    <location>
        <begin position="12"/>
        <end position="35"/>
    </location>
</feature>
<keyword evidence="4 6" id="KW-1133">Transmembrane helix</keyword>
<keyword evidence="3 6" id="KW-0812">Transmembrane</keyword>
<evidence type="ECO:0000256" key="5">
    <source>
        <dbReference type="ARBA" id="ARBA00023136"/>
    </source>
</evidence>
<name>A0AA39FRP6_MICHY</name>
<comment type="subcellular location">
    <subcellularLocation>
        <location evidence="1 6">Membrane</location>
        <topology evidence="1 6">Multi-pass membrane protein</topology>
    </subcellularLocation>
</comment>
<comment type="similarity">
    <text evidence="2 6">Belongs to the tetraspanin (TM4SF) family.</text>
</comment>
<evidence type="ECO:0000313" key="8">
    <source>
        <dbReference type="Proteomes" id="UP001168972"/>
    </source>
</evidence>
<dbReference type="EMBL" id="JAQQBR010000006">
    <property type="protein sequence ID" value="KAK0174453.1"/>
    <property type="molecule type" value="Genomic_DNA"/>
</dbReference>
<comment type="caution">
    <text evidence="7">The sequence shown here is derived from an EMBL/GenBank/DDBJ whole genome shotgun (WGS) entry which is preliminary data.</text>
</comment>
<keyword evidence="5 6" id="KW-0472">Membrane</keyword>
<dbReference type="PRINTS" id="PR00259">
    <property type="entry name" value="TMFOUR"/>
</dbReference>
<dbReference type="Gene3D" id="1.10.1450.10">
    <property type="entry name" value="Tetraspanin"/>
    <property type="match status" value="1"/>
</dbReference>